<dbReference type="GO" id="GO:0006396">
    <property type="term" value="P:RNA processing"/>
    <property type="evidence" value="ECO:0007669"/>
    <property type="project" value="UniProtKB-ARBA"/>
</dbReference>
<name>A0A3P8IU97_RAOTE</name>
<feature type="compositionally biased region" description="Basic and acidic residues" evidence="1">
    <location>
        <begin position="12"/>
        <end position="23"/>
    </location>
</feature>
<evidence type="ECO:0000313" key="3">
    <source>
        <dbReference type="Proteomes" id="UP000274346"/>
    </source>
</evidence>
<sequence>MVAPYNLSAPPLRKDLSGDAGKSLDENTAEQFAQGVQLHNEKELTRPAVLEVITPTEVRLTISEGRYHQVKRMFAAVGNHVVRPAS</sequence>
<dbReference type="EMBL" id="LR131271">
    <property type="protein sequence ID" value="VDR25749.1"/>
    <property type="molecule type" value="Genomic_DNA"/>
</dbReference>
<dbReference type="GO" id="GO:0001522">
    <property type="term" value="P:pseudouridine synthesis"/>
    <property type="evidence" value="ECO:0007669"/>
    <property type="project" value="InterPro"/>
</dbReference>
<dbReference type="Proteomes" id="UP000274346">
    <property type="component" value="Chromosome"/>
</dbReference>
<proteinExistence type="predicted"/>
<dbReference type="EC" id="5.4.99.19" evidence="2"/>
<evidence type="ECO:0000313" key="2">
    <source>
        <dbReference type="EMBL" id="VDR25749.1"/>
    </source>
</evidence>
<keyword evidence="2" id="KW-0413">Isomerase</keyword>
<reference evidence="2 3" key="1">
    <citation type="submission" date="2018-12" db="EMBL/GenBank/DDBJ databases">
        <authorList>
            <consortium name="Pathogen Informatics"/>
        </authorList>
    </citation>
    <scope>NUCLEOTIDE SEQUENCE [LARGE SCALE GENOMIC DNA]</scope>
    <source>
        <strain evidence="2 3">NCTC13098</strain>
    </source>
</reference>
<accession>A0A3P8IU97</accession>
<dbReference type="GO" id="GO:0160136">
    <property type="term" value="F:16S rRNA pseudouridine(516) synthase activity"/>
    <property type="evidence" value="ECO:0007669"/>
    <property type="project" value="UniProtKB-EC"/>
</dbReference>
<organism evidence="2 3">
    <name type="scientific">Raoultella terrigena</name>
    <name type="common">Klebsiella terrigena</name>
    <dbReference type="NCBI Taxonomy" id="577"/>
    <lineage>
        <taxon>Bacteria</taxon>
        <taxon>Pseudomonadati</taxon>
        <taxon>Pseudomonadota</taxon>
        <taxon>Gammaproteobacteria</taxon>
        <taxon>Enterobacterales</taxon>
        <taxon>Enterobacteriaceae</taxon>
        <taxon>Klebsiella/Raoultella group</taxon>
        <taxon>Raoultella</taxon>
    </lineage>
</organism>
<evidence type="ECO:0000256" key="1">
    <source>
        <dbReference type="SAM" id="MobiDB-lite"/>
    </source>
</evidence>
<feature type="region of interest" description="Disordered" evidence="1">
    <location>
        <begin position="1"/>
        <end position="23"/>
    </location>
</feature>
<protein>
    <submittedName>
        <fullName evidence="2">Ribosomal small subunit pseudouridine synthase A</fullName>
        <ecNumber evidence="2">5.4.99.19</ecNumber>
    </submittedName>
</protein>
<gene>
    <name evidence="2" type="primary">rsuA_2</name>
    <name evidence="2" type="ORF">NCTC13098_02081</name>
</gene>
<dbReference type="InterPro" id="IPR020103">
    <property type="entry name" value="PsdUridine_synth_cat_dom_sf"/>
</dbReference>
<dbReference type="Gene3D" id="3.30.70.1560">
    <property type="entry name" value="Alpha-L RNA-binding motif"/>
    <property type="match status" value="1"/>
</dbReference>
<dbReference type="InterPro" id="IPR042092">
    <property type="entry name" value="PsdUridine_s_RsuA/RluB/E/F_cat"/>
</dbReference>
<dbReference type="AlphaFoldDB" id="A0A3P8IU97"/>
<dbReference type="GO" id="GO:0003723">
    <property type="term" value="F:RNA binding"/>
    <property type="evidence" value="ECO:0007669"/>
    <property type="project" value="InterPro"/>
</dbReference>
<dbReference type="SUPFAM" id="SSF55120">
    <property type="entry name" value="Pseudouridine synthase"/>
    <property type="match status" value="1"/>
</dbReference>
<dbReference type="KEGG" id="rtg:NCTC13098_02081"/>